<organism evidence="6 7">
    <name type="scientific">Duganella fentianensis</name>
    <dbReference type="NCBI Taxonomy" id="2692177"/>
    <lineage>
        <taxon>Bacteria</taxon>
        <taxon>Pseudomonadati</taxon>
        <taxon>Pseudomonadota</taxon>
        <taxon>Betaproteobacteria</taxon>
        <taxon>Burkholderiales</taxon>
        <taxon>Oxalobacteraceae</taxon>
        <taxon>Telluria group</taxon>
        <taxon>Duganella</taxon>
    </lineage>
</organism>
<evidence type="ECO:0000256" key="4">
    <source>
        <dbReference type="RuleBase" id="RU362063"/>
    </source>
</evidence>
<evidence type="ECO:0000259" key="5">
    <source>
        <dbReference type="SMART" id="SM00858"/>
    </source>
</evidence>
<protein>
    <recommendedName>
        <fullName evidence="4">Flagella basal body P-ring formation protein FlgA</fullName>
    </recommendedName>
</protein>
<dbReference type="CDD" id="cd11614">
    <property type="entry name" value="SAF_CpaB_FlgA_like"/>
    <property type="match status" value="1"/>
</dbReference>
<dbReference type="Pfam" id="PF17656">
    <property type="entry name" value="ChapFlgA_N"/>
    <property type="match status" value="1"/>
</dbReference>
<comment type="caution">
    <text evidence="6">The sequence shown here is derived from an EMBL/GenBank/DDBJ whole genome shotgun (WGS) entry which is preliminary data.</text>
</comment>
<dbReference type="InterPro" id="IPR013974">
    <property type="entry name" value="SAF"/>
</dbReference>
<reference evidence="6" key="1">
    <citation type="submission" date="2019-12" db="EMBL/GenBank/DDBJ databases">
        <title>Novel species isolated from a subtropical stream in China.</title>
        <authorList>
            <person name="Lu H."/>
        </authorList>
    </citation>
    <scope>NUCLEOTIDE SEQUENCE [LARGE SCALE GENOMIC DNA]</scope>
    <source>
        <strain evidence="6">FT93W</strain>
    </source>
</reference>
<name>A0A845I0H2_9BURK</name>
<evidence type="ECO:0000313" key="6">
    <source>
        <dbReference type="EMBL" id="MYN44228.1"/>
    </source>
</evidence>
<sequence length="238" mass="24351">MNTRLACTLNAALLCLSATAVGTAAAQNTAQRQDPATLRRSVEQFLQVQTAGLPGQVTLSIGAIDPRMQLAACAEPQAFFMAGARAWGKTTVGVRCVAPSPWTIYVQATVTVIGDYVASAVPLAQGQSIDGNQLVTLKGDLTMLPAGIATEAAQVIGRSANISLPAGTPLRLDTLRSKPVVQSGQLVRVITSGNGFSVSSEGRAMSTAGDGQVVQVRTAGGQQISGIAKAGGMVEVAF</sequence>
<keyword evidence="6" id="KW-0282">Flagellum</keyword>
<evidence type="ECO:0000256" key="2">
    <source>
        <dbReference type="ARBA" id="ARBA00022729"/>
    </source>
</evidence>
<evidence type="ECO:0000256" key="3">
    <source>
        <dbReference type="ARBA" id="ARBA00022764"/>
    </source>
</evidence>
<dbReference type="PANTHER" id="PTHR36307:SF1">
    <property type="entry name" value="FLAGELLA BASAL BODY P-RING FORMATION PROTEIN FLGA"/>
    <property type="match status" value="1"/>
</dbReference>
<keyword evidence="6" id="KW-0969">Cilium</keyword>
<dbReference type="AlphaFoldDB" id="A0A845I0H2"/>
<feature type="chain" id="PRO_5033092238" description="Flagella basal body P-ring formation protein FlgA" evidence="4">
    <location>
        <begin position="21"/>
        <end position="238"/>
    </location>
</feature>
<keyword evidence="2 4" id="KW-0732">Signal</keyword>
<evidence type="ECO:0000313" key="7">
    <source>
        <dbReference type="Proteomes" id="UP000444316"/>
    </source>
</evidence>
<dbReference type="InterPro" id="IPR017585">
    <property type="entry name" value="SAF_FlgA"/>
</dbReference>
<dbReference type="RefSeq" id="WP_161033955.1">
    <property type="nucleotide sequence ID" value="NZ_WWCL01000001.1"/>
</dbReference>
<dbReference type="PANTHER" id="PTHR36307">
    <property type="entry name" value="FLAGELLA BASAL BODY P-RING FORMATION PROTEIN FLGA"/>
    <property type="match status" value="1"/>
</dbReference>
<feature type="signal peptide" evidence="4">
    <location>
        <begin position="1"/>
        <end position="20"/>
    </location>
</feature>
<dbReference type="Proteomes" id="UP000444316">
    <property type="component" value="Unassembled WGS sequence"/>
</dbReference>
<dbReference type="InterPro" id="IPR039246">
    <property type="entry name" value="Flagellar_FlgA"/>
</dbReference>
<comment type="function">
    <text evidence="4">Involved in the assembly process of the P-ring formation. It may associate with FlgF on the rod constituting a structure essential for the P-ring assembly or may act as a modulator protein for the P-ring assembly.</text>
</comment>
<proteinExistence type="inferred from homology"/>
<dbReference type="SMART" id="SM00858">
    <property type="entry name" value="SAF"/>
    <property type="match status" value="1"/>
</dbReference>
<gene>
    <name evidence="6" type="primary">flgA</name>
    <name evidence="6" type="ORF">GTP23_03985</name>
</gene>
<evidence type="ECO:0000256" key="1">
    <source>
        <dbReference type="ARBA" id="ARBA00004418"/>
    </source>
</evidence>
<accession>A0A845I0H2</accession>
<comment type="subcellular location">
    <subcellularLocation>
        <location evidence="1 4">Periplasm</location>
    </subcellularLocation>
</comment>
<comment type="similarity">
    <text evidence="4">Belongs to the FlgA family.</text>
</comment>
<keyword evidence="4" id="KW-1005">Bacterial flagellum biogenesis</keyword>
<dbReference type="Gene3D" id="2.30.30.760">
    <property type="match status" value="1"/>
</dbReference>
<keyword evidence="3 4" id="KW-0574">Periplasm</keyword>
<dbReference type="NCBIfam" id="TIGR03170">
    <property type="entry name" value="flgA_cterm"/>
    <property type="match status" value="1"/>
</dbReference>
<dbReference type="EMBL" id="WWCL01000001">
    <property type="protein sequence ID" value="MYN44228.1"/>
    <property type="molecule type" value="Genomic_DNA"/>
</dbReference>
<feature type="domain" description="SAF" evidence="5">
    <location>
        <begin position="114"/>
        <end position="176"/>
    </location>
</feature>
<dbReference type="GO" id="GO:0042597">
    <property type="term" value="C:periplasmic space"/>
    <property type="evidence" value="ECO:0007669"/>
    <property type="project" value="UniProtKB-SubCell"/>
</dbReference>
<keyword evidence="6" id="KW-0966">Cell projection</keyword>
<dbReference type="GO" id="GO:0044780">
    <property type="term" value="P:bacterial-type flagellum assembly"/>
    <property type="evidence" value="ECO:0007669"/>
    <property type="project" value="InterPro"/>
</dbReference>
<dbReference type="InterPro" id="IPR041231">
    <property type="entry name" value="FlgA_N"/>
</dbReference>
<keyword evidence="7" id="KW-1185">Reference proteome</keyword>
<dbReference type="Pfam" id="PF13144">
    <property type="entry name" value="ChapFlgA"/>
    <property type="match status" value="1"/>
</dbReference>